<reference evidence="1 2" key="1">
    <citation type="submission" date="2016-11" db="EMBL/GenBank/DDBJ databases">
        <title>Mixed transmission modes and dynamic genome evolution in an obligate animal-bacterial symbiosis.</title>
        <authorList>
            <person name="Russell S.L."/>
            <person name="Corbett-Detig R.B."/>
            <person name="Cavanaugh C.M."/>
        </authorList>
    </citation>
    <scope>NUCLEOTIDE SEQUENCE [LARGE SCALE GENOMIC DNA]</scope>
    <source>
        <strain evidence="1">Sveles-Q1</strain>
    </source>
</reference>
<sequence>MVSDYDARLAQEINEVSKEVDVFYGGLIETKESDRMYSKYKDKYIQIEVDIRSLLVQNKKRPLNSESSNVIEKTLNKWLKYKKAHSDTNAYKTGLAKIHRTRFTRHFSAMTAAEEAKKLTQKTN</sequence>
<protein>
    <submittedName>
        <fullName evidence="1">Uncharacterized protein</fullName>
    </submittedName>
</protein>
<name>A0A1T2KZE2_9GAMM</name>
<dbReference type="EMBL" id="MPRL01000114">
    <property type="protein sequence ID" value="OOZ38215.1"/>
    <property type="molecule type" value="Genomic_DNA"/>
</dbReference>
<proteinExistence type="predicted"/>
<evidence type="ECO:0000313" key="2">
    <source>
        <dbReference type="Proteomes" id="UP000191110"/>
    </source>
</evidence>
<comment type="caution">
    <text evidence="1">The sequence shown here is derived from an EMBL/GenBank/DDBJ whole genome shotgun (WGS) entry which is preliminary data.</text>
</comment>
<dbReference type="Proteomes" id="UP000191110">
    <property type="component" value="Unassembled WGS sequence"/>
</dbReference>
<accession>A0A1T2KZE2</accession>
<dbReference type="AlphaFoldDB" id="A0A1T2KZE2"/>
<gene>
    <name evidence="1" type="ORF">BOW53_16245</name>
</gene>
<organism evidence="1 2">
    <name type="scientific">Solemya pervernicosa gill symbiont</name>
    <dbReference type="NCBI Taxonomy" id="642797"/>
    <lineage>
        <taxon>Bacteria</taxon>
        <taxon>Pseudomonadati</taxon>
        <taxon>Pseudomonadota</taxon>
        <taxon>Gammaproteobacteria</taxon>
        <taxon>sulfur-oxidizing symbionts</taxon>
    </lineage>
</organism>
<keyword evidence="2" id="KW-1185">Reference proteome</keyword>
<evidence type="ECO:0000313" key="1">
    <source>
        <dbReference type="EMBL" id="OOZ38215.1"/>
    </source>
</evidence>